<evidence type="ECO:0000313" key="2">
    <source>
        <dbReference type="Proteomes" id="UP000481861"/>
    </source>
</evidence>
<dbReference type="Proteomes" id="UP000481861">
    <property type="component" value="Unassembled WGS sequence"/>
</dbReference>
<evidence type="ECO:0000313" key="1">
    <source>
        <dbReference type="EMBL" id="KAF2872211.1"/>
    </source>
</evidence>
<accession>A0A7C8IAH5</accession>
<proteinExistence type="predicted"/>
<organism evidence="1 2">
    <name type="scientific">Massariosphaeria phaeospora</name>
    <dbReference type="NCBI Taxonomy" id="100035"/>
    <lineage>
        <taxon>Eukaryota</taxon>
        <taxon>Fungi</taxon>
        <taxon>Dikarya</taxon>
        <taxon>Ascomycota</taxon>
        <taxon>Pezizomycotina</taxon>
        <taxon>Dothideomycetes</taxon>
        <taxon>Pleosporomycetidae</taxon>
        <taxon>Pleosporales</taxon>
        <taxon>Pleosporales incertae sedis</taxon>
        <taxon>Massariosphaeria</taxon>
    </lineage>
</organism>
<name>A0A7C8IAH5_9PLEO</name>
<sequence>MMSTSLAQLSAKSCHICGFICIIPSNDRQPEGAPRFLSGFGADCQPFFHVQVRPPHAAPKLEPTPTTVVVQRCRVTGQRSVSPHVESVSHGDTARTTTALGCPTSALRSYTYAFCCRYPPGTATNINHRPALRQPAWRIDMSPAAATAEHTAALRPLGRRMNRSAS</sequence>
<dbReference type="AlphaFoldDB" id="A0A7C8IAH5"/>
<gene>
    <name evidence="1" type="ORF">BDV95DRAFT_38853</name>
</gene>
<comment type="caution">
    <text evidence="1">The sequence shown here is derived from an EMBL/GenBank/DDBJ whole genome shotgun (WGS) entry which is preliminary data.</text>
</comment>
<dbReference type="EMBL" id="JAADJZ010000010">
    <property type="protein sequence ID" value="KAF2872211.1"/>
    <property type="molecule type" value="Genomic_DNA"/>
</dbReference>
<protein>
    <submittedName>
        <fullName evidence="1">Uncharacterized protein</fullName>
    </submittedName>
</protein>
<reference evidence="1 2" key="1">
    <citation type="submission" date="2020-01" db="EMBL/GenBank/DDBJ databases">
        <authorList>
            <consortium name="DOE Joint Genome Institute"/>
            <person name="Haridas S."/>
            <person name="Albert R."/>
            <person name="Binder M."/>
            <person name="Bloem J."/>
            <person name="Labutti K."/>
            <person name="Salamov A."/>
            <person name="Andreopoulos B."/>
            <person name="Baker S.E."/>
            <person name="Barry K."/>
            <person name="Bills G."/>
            <person name="Bluhm B.H."/>
            <person name="Cannon C."/>
            <person name="Castanera R."/>
            <person name="Culley D.E."/>
            <person name="Daum C."/>
            <person name="Ezra D."/>
            <person name="Gonzalez J.B."/>
            <person name="Henrissat B."/>
            <person name="Kuo A."/>
            <person name="Liang C."/>
            <person name="Lipzen A."/>
            <person name="Lutzoni F."/>
            <person name="Magnuson J."/>
            <person name="Mondo S."/>
            <person name="Nolan M."/>
            <person name="Ohm R."/>
            <person name="Pangilinan J."/>
            <person name="Park H.-J.H."/>
            <person name="Ramirez L."/>
            <person name="Alfaro M."/>
            <person name="Sun H."/>
            <person name="Tritt A."/>
            <person name="Yoshinaga Y."/>
            <person name="Zwiers L.-H.L."/>
            <person name="Turgeon B.G."/>
            <person name="Goodwin S.B."/>
            <person name="Spatafora J.W."/>
            <person name="Crous P.W."/>
            <person name="Grigoriev I.V."/>
        </authorList>
    </citation>
    <scope>NUCLEOTIDE SEQUENCE [LARGE SCALE GENOMIC DNA]</scope>
    <source>
        <strain evidence="1 2">CBS 611.86</strain>
    </source>
</reference>
<keyword evidence="2" id="KW-1185">Reference proteome</keyword>